<dbReference type="GO" id="GO:0016567">
    <property type="term" value="P:protein ubiquitination"/>
    <property type="evidence" value="ECO:0007669"/>
    <property type="project" value="InterPro"/>
</dbReference>
<evidence type="ECO:0000313" key="12">
    <source>
        <dbReference type="Proteomes" id="UP000799767"/>
    </source>
</evidence>
<evidence type="ECO:0000256" key="5">
    <source>
        <dbReference type="ARBA" id="ARBA00022737"/>
    </source>
</evidence>
<evidence type="ECO:0000313" key="11">
    <source>
        <dbReference type="EMBL" id="KAF2482310.1"/>
    </source>
</evidence>
<evidence type="ECO:0000259" key="10">
    <source>
        <dbReference type="PROSITE" id="PS51873"/>
    </source>
</evidence>
<dbReference type="SMART" id="SM00647">
    <property type="entry name" value="IBR"/>
    <property type="match status" value="2"/>
</dbReference>
<name>A0A6A6PQC5_9PEZI</name>
<comment type="catalytic activity">
    <reaction evidence="1">
        <text>[E2 ubiquitin-conjugating enzyme]-S-ubiquitinyl-L-cysteine + [acceptor protein]-L-lysine = [E2 ubiquitin-conjugating enzyme]-L-cysteine + [acceptor protein]-N(6)-ubiquitinyl-L-lysine.</text>
        <dbReference type="EC" id="2.3.2.31"/>
    </reaction>
</comment>
<keyword evidence="4" id="KW-0479">Metal-binding</keyword>
<dbReference type="InterPro" id="IPR002867">
    <property type="entry name" value="IBR_dom"/>
</dbReference>
<dbReference type="Gene3D" id="1.20.120.1750">
    <property type="match status" value="1"/>
</dbReference>
<dbReference type="OrthoDB" id="9977870at2759"/>
<dbReference type="EC" id="2.3.2.31" evidence="2"/>
<evidence type="ECO:0000256" key="6">
    <source>
        <dbReference type="ARBA" id="ARBA00022771"/>
    </source>
</evidence>
<sequence length="288" mass="32748">MAAQPNNSAGPRTQRRYSDVLRQGTASTASRRIPMFTCIVCEDDFSAKQCYRHICNHTYCHEDLRQLVRTSLTASGLFPPECCYQPIPFDEVKRFLGEELIREYGAKLEELGDAKPVYCHVAACGAYIGKGERAEESMRATCQRCGAATCVLCRQEGHEGDCSAQMDDEAAKQFRQLAKEKRWQTCPKCRRTVERAIGCNQITCLCGAQFCYLCGTPWKHCECADEGDGFDDEQYWIQVACTDAGQHDWEHRSGPNTCDLCGQVMPAFVFECQICRRQRCRRCREYWG</sequence>
<keyword evidence="5" id="KW-0677">Repeat</keyword>
<dbReference type="PANTHER" id="PTHR11685">
    <property type="entry name" value="RBR FAMILY RING FINGER AND IBR DOMAIN-CONTAINING"/>
    <property type="match status" value="1"/>
</dbReference>
<proteinExistence type="predicted"/>
<feature type="region of interest" description="Disordered" evidence="9">
    <location>
        <begin position="1"/>
        <end position="23"/>
    </location>
</feature>
<dbReference type="GeneID" id="54478224"/>
<keyword evidence="8" id="KW-0862">Zinc</keyword>
<feature type="domain" description="RING-type" evidence="10">
    <location>
        <begin position="34"/>
        <end position="232"/>
    </location>
</feature>
<evidence type="ECO:0000256" key="8">
    <source>
        <dbReference type="ARBA" id="ARBA00022833"/>
    </source>
</evidence>
<accession>A0A6A6PQC5</accession>
<protein>
    <recommendedName>
        <fullName evidence="2">RBR-type E3 ubiquitin transferase</fullName>
        <ecNumber evidence="2">2.3.2.31</ecNumber>
    </recommendedName>
</protein>
<evidence type="ECO:0000256" key="9">
    <source>
        <dbReference type="SAM" id="MobiDB-lite"/>
    </source>
</evidence>
<dbReference type="CDD" id="cd20335">
    <property type="entry name" value="BRcat_RBR"/>
    <property type="match status" value="1"/>
</dbReference>
<dbReference type="InterPro" id="IPR044066">
    <property type="entry name" value="TRIAD_supradom"/>
</dbReference>
<dbReference type="Proteomes" id="UP000799767">
    <property type="component" value="Unassembled WGS sequence"/>
</dbReference>
<evidence type="ECO:0000256" key="1">
    <source>
        <dbReference type="ARBA" id="ARBA00001798"/>
    </source>
</evidence>
<keyword evidence="6" id="KW-0863">Zinc-finger</keyword>
<keyword evidence="12" id="KW-1185">Reference proteome</keyword>
<dbReference type="RefSeq" id="XP_033588880.1">
    <property type="nucleotide sequence ID" value="XM_033737222.1"/>
</dbReference>
<dbReference type="AlphaFoldDB" id="A0A6A6PQC5"/>
<reference evidence="11" key="1">
    <citation type="journal article" date="2020" name="Stud. Mycol.">
        <title>101 Dothideomycetes genomes: a test case for predicting lifestyles and emergence of pathogens.</title>
        <authorList>
            <person name="Haridas S."/>
            <person name="Albert R."/>
            <person name="Binder M."/>
            <person name="Bloem J."/>
            <person name="Labutti K."/>
            <person name="Salamov A."/>
            <person name="Andreopoulos B."/>
            <person name="Baker S."/>
            <person name="Barry K."/>
            <person name="Bills G."/>
            <person name="Bluhm B."/>
            <person name="Cannon C."/>
            <person name="Castanera R."/>
            <person name="Culley D."/>
            <person name="Daum C."/>
            <person name="Ezra D."/>
            <person name="Gonzalez J."/>
            <person name="Henrissat B."/>
            <person name="Kuo A."/>
            <person name="Liang C."/>
            <person name="Lipzen A."/>
            <person name="Lutzoni F."/>
            <person name="Magnuson J."/>
            <person name="Mondo S."/>
            <person name="Nolan M."/>
            <person name="Ohm R."/>
            <person name="Pangilinan J."/>
            <person name="Park H.-J."/>
            <person name="Ramirez L."/>
            <person name="Alfaro M."/>
            <person name="Sun H."/>
            <person name="Tritt A."/>
            <person name="Yoshinaga Y."/>
            <person name="Zwiers L.-H."/>
            <person name="Turgeon B."/>
            <person name="Goodwin S."/>
            <person name="Spatafora J."/>
            <person name="Crous P."/>
            <person name="Grigoriev I."/>
        </authorList>
    </citation>
    <scope>NUCLEOTIDE SEQUENCE</scope>
    <source>
        <strain evidence="11">CBS 113389</strain>
    </source>
</reference>
<evidence type="ECO:0000256" key="2">
    <source>
        <dbReference type="ARBA" id="ARBA00012251"/>
    </source>
</evidence>
<evidence type="ECO:0000256" key="4">
    <source>
        <dbReference type="ARBA" id="ARBA00022723"/>
    </source>
</evidence>
<dbReference type="Pfam" id="PF01485">
    <property type="entry name" value="IBR"/>
    <property type="match status" value="2"/>
</dbReference>
<evidence type="ECO:0000256" key="3">
    <source>
        <dbReference type="ARBA" id="ARBA00022679"/>
    </source>
</evidence>
<evidence type="ECO:0000256" key="7">
    <source>
        <dbReference type="ARBA" id="ARBA00022786"/>
    </source>
</evidence>
<gene>
    <name evidence="11" type="ORF">BDY17DRAFT_324601</name>
</gene>
<dbReference type="CDD" id="cd22584">
    <property type="entry name" value="Rcat_RBR_unk"/>
    <property type="match status" value="1"/>
</dbReference>
<organism evidence="11 12">
    <name type="scientific">Neohortaea acidophila</name>
    <dbReference type="NCBI Taxonomy" id="245834"/>
    <lineage>
        <taxon>Eukaryota</taxon>
        <taxon>Fungi</taxon>
        <taxon>Dikarya</taxon>
        <taxon>Ascomycota</taxon>
        <taxon>Pezizomycotina</taxon>
        <taxon>Dothideomycetes</taxon>
        <taxon>Dothideomycetidae</taxon>
        <taxon>Mycosphaerellales</taxon>
        <taxon>Teratosphaeriaceae</taxon>
        <taxon>Neohortaea</taxon>
    </lineage>
</organism>
<dbReference type="PROSITE" id="PS51873">
    <property type="entry name" value="TRIAD"/>
    <property type="match status" value="1"/>
</dbReference>
<dbReference type="SUPFAM" id="SSF57850">
    <property type="entry name" value="RING/U-box"/>
    <property type="match status" value="1"/>
</dbReference>
<dbReference type="GO" id="GO:0008270">
    <property type="term" value="F:zinc ion binding"/>
    <property type="evidence" value="ECO:0007669"/>
    <property type="project" value="UniProtKB-KW"/>
</dbReference>
<keyword evidence="3" id="KW-0808">Transferase</keyword>
<dbReference type="EMBL" id="MU001636">
    <property type="protein sequence ID" value="KAF2482310.1"/>
    <property type="molecule type" value="Genomic_DNA"/>
</dbReference>
<dbReference type="GO" id="GO:0061630">
    <property type="term" value="F:ubiquitin protein ligase activity"/>
    <property type="evidence" value="ECO:0007669"/>
    <property type="project" value="UniProtKB-EC"/>
</dbReference>
<keyword evidence="7" id="KW-0833">Ubl conjugation pathway</keyword>
<dbReference type="InterPro" id="IPR031127">
    <property type="entry name" value="E3_UB_ligase_RBR"/>
</dbReference>
<feature type="compositionally biased region" description="Polar residues" evidence="9">
    <location>
        <begin position="1"/>
        <end position="11"/>
    </location>
</feature>